<gene>
    <name evidence="2" type="ORF">MONAX_5E009031</name>
</gene>
<feature type="region of interest" description="Disordered" evidence="1">
    <location>
        <begin position="133"/>
        <end position="162"/>
    </location>
</feature>
<dbReference type="Proteomes" id="UP000335636">
    <property type="component" value="Unassembled WGS sequence"/>
</dbReference>
<feature type="region of interest" description="Disordered" evidence="1">
    <location>
        <begin position="65"/>
        <end position="97"/>
    </location>
</feature>
<name>A0A5E4A3F1_MARMO</name>
<comment type="caution">
    <text evidence="2">The sequence shown here is derived from an EMBL/GenBank/DDBJ whole genome shotgun (WGS) entry which is preliminary data.</text>
</comment>
<evidence type="ECO:0000313" key="2">
    <source>
        <dbReference type="EMBL" id="VTJ51604.1"/>
    </source>
</evidence>
<organism evidence="2 3">
    <name type="scientific">Marmota monax</name>
    <name type="common">Woodchuck</name>
    <dbReference type="NCBI Taxonomy" id="9995"/>
    <lineage>
        <taxon>Eukaryota</taxon>
        <taxon>Metazoa</taxon>
        <taxon>Chordata</taxon>
        <taxon>Craniata</taxon>
        <taxon>Vertebrata</taxon>
        <taxon>Euteleostomi</taxon>
        <taxon>Mammalia</taxon>
        <taxon>Eutheria</taxon>
        <taxon>Euarchontoglires</taxon>
        <taxon>Glires</taxon>
        <taxon>Rodentia</taxon>
        <taxon>Sciuromorpha</taxon>
        <taxon>Sciuridae</taxon>
        <taxon>Xerinae</taxon>
        <taxon>Marmotini</taxon>
        <taxon>Marmota</taxon>
    </lineage>
</organism>
<dbReference type="AlphaFoldDB" id="A0A5E4A3F1"/>
<reference evidence="2" key="1">
    <citation type="submission" date="2019-04" db="EMBL/GenBank/DDBJ databases">
        <authorList>
            <person name="Alioto T."/>
            <person name="Alioto T."/>
        </authorList>
    </citation>
    <scope>NUCLEOTIDE SEQUENCE [LARGE SCALE GENOMIC DNA]</scope>
</reference>
<keyword evidence="3" id="KW-1185">Reference proteome</keyword>
<proteinExistence type="predicted"/>
<evidence type="ECO:0000313" key="3">
    <source>
        <dbReference type="Proteomes" id="UP000335636"/>
    </source>
</evidence>
<evidence type="ECO:0000256" key="1">
    <source>
        <dbReference type="SAM" id="MobiDB-lite"/>
    </source>
</evidence>
<sequence length="162" mass="16967">MSRSWHGLGTWAEDKQDGSFLILQLGTERTLVSTGVSAKAVLEGRGGPLRPARGWPLPLHCSACRHTAEPGEQPQEAGAEPSGASRPRAQALSLQRNSASVEGFAASCQDSLTQETGHQGGACVHSDGFNVAVLEPRPPSPSQVNGHRNDAARPLCSPLQSA</sequence>
<protein>
    <submittedName>
        <fullName evidence="2">Uncharacterized protein</fullName>
    </submittedName>
</protein>
<dbReference type="EMBL" id="CABDUW010000006">
    <property type="protein sequence ID" value="VTJ51604.1"/>
    <property type="molecule type" value="Genomic_DNA"/>
</dbReference>
<accession>A0A5E4A3F1</accession>